<dbReference type="InterPro" id="IPR016439">
    <property type="entry name" value="Lag1/Lac1-like"/>
</dbReference>
<feature type="DNA-binding region" description="Homeobox" evidence="11">
    <location>
        <begin position="86"/>
        <end position="129"/>
    </location>
</feature>
<evidence type="ECO:0000256" key="12">
    <source>
        <dbReference type="PROSITE-ProRule" id="PRU00205"/>
    </source>
</evidence>
<dbReference type="InterPro" id="IPR009057">
    <property type="entry name" value="Homeodomain-like_sf"/>
</dbReference>
<gene>
    <name evidence="17" type="ORF">CVLEPA_LOCUS380</name>
</gene>
<feature type="domain" description="Homeobox" evidence="15">
    <location>
        <begin position="84"/>
        <end position="128"/>
    </location>
</feature>
<evidence type="ECO:0000256" key="8">
    <source>
        <dbReference type="ARBA" id="ARBA00023098"/>
    </source>
</evidence>
<evidence type="ECO:0000256" key="2">
    <source>
        <dbReference type="ARBA" id="ARBA00004760"/>
    </source>
</evidence>
<dbReference type="InterPro" id="IPR001356">
    <property type="entry name" value="HD"/>
</dbReference>
<keyword evidence="11" id="KW-0539">Nucleus</keyword>
<dbReference type="SMART" id="SM00724">
    <property type="entry name" value="TLC"/>
    <property type="match status" value="1"/>
</dbReference>
<dbReference type="InterPro" id="IPR006634">
    <property type="entry name" value="TLC-dom"/>
</dbReference>
<evidence type="ECO:0000256" key="5">
    <source>
        <dbReference type="ARBA" id="ARBA00022692"/>
    </source>
</evidence>
<feature type="transmembrane region" description="Helical" evidence="14">
    <location>
        <begin position="39"/>
        <end position="56"/>
    </location>
</feature>
<reference evidence="17 18" key="1">
    <citation type="submission" date="2024-02" db="EMBL/GenBank/DDBJ databases">
        <authorList>
            <person name="Daric V."/>
            <person name="Darras S."/>
        </authorList>
    </citation>
    <scope>NUCLEOTIDE SEQUENCE [LARGE SCALE GENOMIC DNA]</scope>
</reference>
<feature type="domain" description="TLC" evidence="16">
    <location>
        <begin position="131"/>
        <end position="333"/>
    </location>
</feature>
<accession>A0ABP0EXK9</accession>
<evidence type="ECO:0000256" key="11">
    <source>
        <dbReference type="PROSITE-ProRule" id="PRU00108"/>
    </source>
</evidence>
<evidence type="ECO:0000256" key="14">
    <source>
        <dbReference type="SAM" id="Phobius"/>
    </source>
</evidence>
<evidence type="ECO:0000256" key="1">
    <source>
        <dbReference type="ARBA" id="ARBA00004477"/>
    </source>
</evidence>
<comment type="subcellular location">
    <subcellularLocation>
        <location evidence="1">Endoplasmic reticulum membrane</location>
        <topology evidence="1">Multi-pass membrane protein</topology>
    </subcellularLocation>
    <subcellularLocation>
        <location evidence="11">Nucleus</location>
    </subcellularLocation>
</comment>
<evidence type="ECO:0000313" key="18">
    <source>
        <dbReference type="Proteomes" id="UP001642483"/>
    </source>
</evidence>
<feature type="transmembrane region" description="Helical" evidence="14">
    <location>
        <begin position="303"/>
        <end position="325"/>
    </location>
</feature>
<keyword evidence="4" id="KW-0808">Transferase</keyword>
<evidence type="ECO:0000313" key="17">
    <source>
        <dbReference type="EMBL" id="CAK8671331.1"/>
    </source>
</evidence>
<evidence type="ECO:0000256" key="13">
    <source>
        <dbReference type="SAM" id="MobiDB-lite"/>
    </source>
</evidence>
<dbReference type="PIRSF" id="PIRSF005225">
    <property type="entry name" value="LAG1_LAC1"/>
    <property type="match status" value="1"/>
</dbReference>
<dbReference type="EMBL" id="CAWYQH010000001">
    <property type="protein sequence ID" value="CAK8671331.1"/>
    <property type="molecule type" value="Genomic_DNA"/>
</dbReference>
<comment type="caution">
    <text evidence="17">The sequence shown here is derived from an EMBL/GenBank/DDBJ whole genome shotgun (WGS) entry which is preliminary data.</text>
</comment>
<evidence type="ECO:0000256" key="6">
    <source>
        <dbReference type="ARBA" id="ARBA00022824"/>
    </source>
</evidence>
<protein>
    <submittedName>
        <fullName evidence="17">Uncharacterized protein</fullName>
    </submittedName>
</protein>
<feature type="region of interest" description="Disordered" evidence="13">
    <location>
        <begin position="337"/>
        <end position="380"/>
    </location>
</feature>
<feature type="transmembrane region" description="Helical" evidence="14">
    <location>
        <begin position="215"/>
        <end position="239"/>
    </location>
</feature>
<keyword evidence="11" id="KW-0371">Homeobox</keyword>
<proteinExistence type="predicted"/>
<keyword evidence="9 12" id="KW-0472">Membrane</keyword>
<evidence type="ECO:0000259" key="15">
    <source>
        <dbReference type="PROSITE" id="PS50071"/>
    </source>
</evidence>
<sequence>MASSFLTWFWNERFWLPHNTTWADLRNTEDAVFAQATDLWIMFPYSIVLYGIRILIERLIARPIGRKLQISDVPNRPPAPNAVLEKVFYSITKYPDGERLEGLCKQLDWREHQVLRWFRRKREIDRPSKLMKFSETVWRFMFYVTVFIYGLYTTFQTDCPTNTRSCWEGYPDRQHLKPLNYWYYQTELAFYTSCTISQFFDIKRKDFWIMFAHHIATIFLIMFSYSINMLNVGMLIMLLHDFSDVFLETSKIAKYTKQETFATIGLISFATSFVLARIVYFPFWILYSIWFDAFDVVGPFPSWYIFCVWLAILQFLHIYWCTFIVKGFIRLFKKGGQADDERSESEVSDSEEDVDVTRARTESQGDGPGINGVTLRKAHK</sequence>
<keyword evidence="11" id="KW-0238">DNA-binding</keyword>
<evidence type="ECO:0000259" key="16">
    <source>
        <dbReference type="PROSITE" id="PS50922"/>
    </source>
</evidence>
<evidence type="ECO:0000256" key="7">
    <source>
        <dbReference type="ARBA" id="ARBA00022989"/>
    </source>
</evidence>
<dbReference type="PROSITE" id="PS50071">
    <property type="entry name" value="HOMEOBOX_2"/>
    <property type="match status" value="1"/>
</dbReference>
<evidence type="ECO:0000256" key="3">
    <source>
        <dbReference type="ARBA" id="ARBA00004991"/>
    </source>
</evidence>
<dbReference type="PANTHER" id="PTHR12560">
    <property type="entry name" value="LONGEVITY ASSURANCE FACTOR 1 LAG1"/>
    <property type="match status" value="1"/>
</dbReference>
<feature type="compositionally biased region" description="Acidic residues" evidence="13">
    <location>
        <begin position="341"/>
        <end position="354"/>
    </location>
</feature>
<dbReference type="PROSITE" id="PS50922">
    <property type="entry name" value="TLC"/>
    <property type="match status" value="1"/>
</dbReference>
<dbReference type="Pfam" id="PF03798">
    <property type="entry name" value="TRAM_LAG1_CLN8"/>
    <property type="match status" value="1"/>
</dbReference>
<feature type="transmembrane region" description="Helical" evidence="14">
    <location>
        <begin position="136"/>
        <end position="155"/>
    </location>
</feature>
<evidence type="ECO:0000256" key="10">
    <source>
        <dbReference type="ARBA" id="ARBA00049036"/>
    </source>
</evidence>
<feature type="transmembrane region" description="Helical" evidence="14">
    <location>
        <begin position="260"/>
        <end position="283"/>
    </location>
</feature>
<keyword evidence="6" id="KW-0256">Endoplasmic reticulum</keyword>
<evidence type="ECO:0000256" key="4">
    <source>
        <dbReference type="ARBA" id="ARBA00022679"/>
    </source>
</evidence>
<name>A0ABP0EXK9_CLALP</name>
<organism evidence="17 18">
    <name type="scientific">Clavelina lepadiformis</name>
    <name type="common">Light-bulb sea squirt</name>
    <name type="synonym">Ascidia lepadiformis</name>
    <dbReference type="NCBI Taxonomy" id="159417"/>
    <lineage>
        <taxon>Eukaryota</taxon>
        <taxon>Metazoa</taxon>
        <taxon>Chordata</taxon>
        <taxon>Tunicata</taxon>
        <taxon>Ascidiacea</taxon>
        <taxon>Aplousobranchia</taxon>
        <taxon>Clavelinidae</taxon>
        <taxon>Clavelina</taxon>
    </lineage>
</organism>
<keyword evidence="7 14" id="KW-1133">Transmembrane helix</keyword>
<keyword evidence="5 12" id="KW-0812">Transmembrane</keyword>
<comment type="pathway">
    <text evidence="2">Lipid metabolism; sphingolipid metabolism.</text>
</comment>
<dbReference type="Gene3D" id="1.10.10.60">
    <property type="entry name" value="Homeodomain-like"/>
    <property type="match status" value="1"/>
</dbReference>
<dbReference type="PANTHER" id="PTHR12560:SF0">
    <property type="entry name" value="LD18904P"/>
    <property type="match status" value="1"/>
</dbReference>
<dbReference type="Proteomes" id="UP001642483">
    <property type="component" value="Unassembled WGS sequence"/>
</dbReference>
<evidence type="ECO:0000256" key="9">
    <source>
        <dbReference type="ARBA" id="ARBA00023136"/>
    </source>
</evidence>
<comment type="pathway">
    <text evidence="3">Sphingolipid metabolism.</text>
</comment>
<dbReference type="SUPFAM" id="SSF46689">
    <property type="entry name" value="Homeodomain-like"/>
    <property type="match status" value="1"/>
</dbReference>
<keyword evidence="8" id="KW-0443">Lipid metabolism</keyword>
<keyword evidence="18" id="KW-1185">Reference proteome</keyword>
<dbReference type="CDD" id="cd00086">
    <property type="entry name" value="homeodomain"/>
    <property type="match status" value="1"/>
</dbReference>
<comment type="catalytic activity">
    <reaction evidence="10">
        <text>sphinganine + octadecanoyl-CoA = N-(octadecanoyl)-sphinganine + CoA + H(+)</text>
        <dbReference type="Rhea" id="RHEA:36547"/>
        <dbReference type="ChEBI" id="CHEBI:15378"/>
        <dbReference type="ChEBI" id="CHEBI:57287"/>
        <dbReference type="ChEBI" id="CHEBI:57394"/>
        <dbReference type="ChEBI" id="CHEBI:57817"/>
        <dbReference type="ChEBI" id="CHEBI:67033"/>
    </reaction>
    <physiologicalReaction direction="left-to-right" evidence="10">
        <dbReference type="Rhea" id="RHEA:36548"/>
    </physiologicalReaction>
</comment>